<reference evidence="1 2" key="1">
    <citation type="submission" date="2016-05" db="EMBL/GenBank/DDBJ databases">
        <title>Single-cell genome of chain-forming Candidatus Thiomargarita nelsonii and comparison to other large sulfur-oxidizing bacteria.</title>
        <authorList>
            <person name="Winkel M."/>
            <person name="Salman V."/>
            <person name="Woyke T."/>
            <person name="Schulz-Vogt H."/>
            <person name="Richter M."/>
            <person name="Flood B."/>
            <person name="Bailey J."/>
            <person name="Amann R."/>
            <person name="Mussmann M."/>
        </authorList>
    </citation>
    <scope>NUCLEOTIDE SEQUENCE [LARGE SCALE GENOMIC DNA]</scope>
    <source>
        <strain evidence="1 2">THI036</strain>
    </source>
</reference>
<dbReference type="EMBL" id="LUTY01003092">
    <property type="protein sequence ID" value="OAD18773.1"/>
    <property type="molecule type" value="Genomic_DNA"/>
</dbReference>
<dbReference type="Proteomes" id="UP000076962">
    <property type="component" value="Unassembled WGS sequence"/>
</dbReference>
<accession>A0A176RSP3</accession>
<organism evidence="1 2">
    <name type="scientific">Candidatus Thiomargarita nelsonii</name>
    <dbReference type="NCBI Taxonomy" id="1003181"/>
    <lineage>
        <taxon>Bacteria</taxon>
        <taxon>Pseudomonadati</taxon>
        <taxon>Pseudomonadota</taxon>
        <taxon>Gammaproteobacteria</taxon>
        <taxon>Thiotrichales</taxon>
        <taxon>Thiotrichaceae</taxon>
        <taxon>Thiomargarita</taxon>
    </lineage>
</organism>
<protein>
    <submittedName>
        <fullName evidence="1">Uncharacterized protein</fullName>
    </submittedName>
</protein>
<dbReference type="AlphaFoldDB" id="A0A176RSP3"/>
<feature type="non-terminal residue" evidence="1">
    <location>
        <position position="55"/>
    </location>
</feature>
<evidence type="ECO:0000313" key="2">
    <source>
        <dbReference type="Proteomes" id="UP000076962"/>
    </source>
</evidence>
<name>A0A176RSP3_9GAMM</name>
<keyword evidence="2" id="KW-1185">Reference proteome</keyword>
<comment type="caution">
    <text evidence="1">The sequence shown here is derived from an EMBL/GenBank/DDBJ whole genome shotgun (WGS) entry which is preliminary data.</text>
</comment>
<gene>
    <name evidence="1" type="ORF">THIOM_005622</name>
</gene>
<proteinExistence type="predicted"/>
<sequence length="55" mass="6512">MVRLDLPPKIDYNYSFLNTMLIEFSVSNYRSISDEQILSLVPSEQQEYLNNIIEK</sequence>
<evidence type="ECO:0000313" key="1">
    <source>
        <dbReference type="EMBL" id="OAD18773.1"/>
    </source>
</evidence>